<evidence type="ECO:0000313" key="13">
    <source>
        <dbReference type="EMBL" id="GET94027.1"/>
    </source>
</evidence>
<evidence type="ECO:0000256" key="8">
    <source>
        <dbReference type="ARBA" id="ARBA00023170"/>
    </source>
</evidence>
<evidence type="ECO:0000256" key="5">
    <source>
        <dbReference type="ARBA" id="ARBA00022737"/>
    </source>
</evidence>
<keyword evidence="6 10" id="KW-1133">Transmembrane helix</keyword>
<evidence type="ECO:0000313" key="14">
    <source>
        <dbReference type="Proteomes" id="UP000419144"/>
    </source>
</evidence>
<dbReference type="VEuPathDB" id="TriTrypDB:LtaPh_9921101"/>
<keyword evidence="9" id="KW-0325">Glycoprotein</keyword>
<dbReference type="InterPro" id="IPR032675">
    <property type="entry name" value="LRR_dom_sf"/>
</dbReference>
<name>A0A640KAA3_LEITA</name>
<evidence type="ECO:0000256" key="1">
    <source>
        <dbReference type="ARBA" id="ARBA00004167"/>
    </source>
</evidence>
<evidence type="ECO:0000313" key="11">
    <source>
        <dbReference type="EMBL" id="GET86311.1"/>
    </source>
</evidence>
<accession>A0A640KAA3</accession>
<keyword evidence="4" id="KW-0732">Signal</keyword>
<reference evidence="12 14" key="1">
    <citation type="submission" date="2019-11" db="EMBL/GenBank/DDBJ databases">
        <title>Leishmania tarentolae CDS.</title>
        <authorList>
            <person name="Goto Y."/>
            <person name="Yamagishi J."/>
        </authorList>
    </citation>
    <scope>NUCLEOTIDE SEQUENCE [LARGE SCALE GENOMIC DNA]</scope>
    <source>
        <strain evidence="12 14">Parrot Tar II</strain>
    </source>
</reference>
<organism evidence="12 14">
    <name type="scientific">Leishmania tarentolae</name>
    <name type="common">Sauroleishmania tarentolae</name>
    <dbReference type="NCBI Taxonomy" id="5689"/>
    <lineage>
        <taxon>Eukaryota</taxon>
        <taxon>Discoba</taxon>
        <taxon>Euglenozoa</taxon>
        <taxon>Kinetoplastea</taxon>
        <taxon>Metakinetoplastina</taxon>
        <taxon>Trypanosomatida</taxon>
        <taxon>Trypanosomatidae</taxon>
        <taxon>Leishmaniinae</taxon>
        <taxon>Leishmania</taxon>
        <taxon>lizard Leishmania</taxon>
    </lineage>
</organism>
<evidence type="ECO:0000256" key="3">
    <source>
        <dbReference type="ARBA" id="ARBA00022692"/>
    </source>
</evidence>
<dbReference type="EMBL" id="BLBS01000010">
    <property type="protein sequence ID" value="GET86311.1"/>
    <property type="molecule type" value="Genomic_DNA"/>
</dbReference>
<evidence type="ECO:0000256" key="9">
    <source>
        <dbReference type="ARBA" id="ARBA00023180"/>
    </source>
</evidence>
<keyword evidence="3 10" id="KW-0812">Transmembrane</keyword>
<feature type="transmembrane region" description="Helical" evidence="10">
    <location>
        <begin position="263"/>
        <end position="283"/>
    </location>
</feature>
<dbReference type="Pfam" id="PF00560">
    <property type="entry name" value="LRR_1"/>
    <property type="match status" value="1"/>
</dbReference>
<evidence type="ECO:0000256" key="7">
    <source>
        <dbReference type="ARBA" id="ARBA00023136"/>
    </source>
</evidence>
<keyword evidence="14" id="KW-1185">Reference proteome</keyword>
<dbReference type="OrthoDB" id="259927at2759"/>
<dbReference type="Proteomes" id="UP000419144">
    <property type="component" value="Unassembled WGS sequence"/>
</dbReference>
<comment type="caution">
    <text evidence="12">The sequence shown here is derived from an EMBL/GenBank/DDBJ whole genome shotgun (WGS) entry which is preliminary data.</text>
</comment>
<keyword evidence="7 10" id="KW-0472">Membrane</keyword>
<dbReference type="AlphaFoldDB" id="A0A640KAA3"/>
<keyword evidence="8" id="KW-0675">Receptor</keyword>
<dbReference type="EMBL" id="BLBS01000162">
    <property type="protein sequence ID" value="GET94027.1"/>
    <property type="molecule type" value="Genomic_DNA"/>
</dbReference>
<evidence type="ECO:0000256" key="2">
    <source>
        <dbReference type="ARBA" id="ARBA00022614"/>
    </source>
</evidence>
<keyword evidence="5" id="KW-0677">Repeat</keyword>
<keyword evidence="2" id="KW-0433">Leucine-rich repeat</keyword>
<dbReference type="PANTHER" id="PTHR27000">
    <property type="entry name" value="LEUCINE-RICH REPEAT RECEPTOR-LIKE PROTEIN KINASE FAMILY PROTEIN-RELATED"/>
    <property type="match status" value="1"/>
</dbReference>
<evidence type="ECO:0000256" key="4">
    <source>
        <dbReference type="ARBA" id="ARBA00022729"/>
    </source>
</evidence>
<comment type="subcellular location">
    <subcellularLocation>
        <location evidence="1">Membrane</location>
        <topology evidence="1">Single-pass membrane protein</topology>
    </subcellularLocation>
</comment>
<dbReference type="GO" id="GO:0016020">
    <property type="term" value="C:membrane"/>
    <property type="evidence" value="ECO:0007669"/>
    <property type="project" value="UniProtKB-SubCell"/>
</dbReference>
<dbReference type="VEuPathDB" id="TriTrypDB:LtaPh_0905900"/>
<evidence type="ECO:0000313" key="12">
    <source>
        <dbReference type="EMBL" id="GET86312.1"/>
    </source>
</evidence>
<proteinExistence type="predicted"/>
<protein>
    <submittedName>
        <fullName evidence="12">Surface antigen-like protein</fullName>
    </submittedName>
</protein>
<evidence type="ECO:0000256" key="6">
    <source>
        <dbReference type="ARBA" id="ARBA00022989"/>
    </source>
</evidence>
<dbReference type="InterPro" id="IPR001611">
    <property type="entry name" value="Leu-rich_rpt"/>
</dbReference>
<sequence>MAQRVRRLLMGALMVSVAGVLLLAGGVTRAALTQAQQDVTLEFLLSFTSTIPGLKSIWRGTNWCSWPHVGCNTDTDITVIIDAAGFTGSLPELRVSGNSADIVITEISLRNMSIKGGFKDSWGGLKNVRVLDFSNTPMFGTIPMSWNSMRSLQKVVLKNSSACGSLPKWTQNSLQSIDVSDNLLRGSMPDTWGYLSNLMSVNLVGNKFCGCKPRSWVSRVLTNALIQAMGSAPFQPNCRVPFNCGTEGAKCTRDMPQYDGATASPSCMVMTVGTLLLALACIFSM</sequence>
<gene>
    <name evidence="11" type="ORF">LtaPh_0905900</name>
    <name evidence="12" type="ORF">LtaPh_0905951</name>
    <name evidence="13" type="ORF">LtaPh_9921101</name>
</gene>
<dbReference type="EMBL" id="BLBS01000010">
    <property type="protein sequence ID" value="GET86312.1"/>
    <property type="molecule type" value="Genomic_DNA"/>
</dbReference>
<dbReference type="SUPFAM" id="SSF52058">
    <property type="entry name" value="L domain-like"/>
    <property type="match status" value="1"/>
</dbReference>
<evidence type="ECO:0000256" key="10">
    <source>
        <dbReference type="SAM" id="Phobius"/>
    </source>
</evidence>
<dbReference type="Gene3D" id="3.80.10.10">
    <property type="entry name" value="Ribonuclease Inhibitor"/>
    <property type="match status" value="1"/>
</dbReference>
<dbReference type="VEuPathDB" id="TriTrypDB:LtaPh_0905951"/>